<evidence type="ECO:0000313" key="1">
    <source>
        <dbReference type="EMBL" id="MCW4472066.1"/>
    </source>
</evidence>
<gene>
    <name evidence="1" type="ORF">OK345_06025</name>
</gene>
<organism evidence="1 2">
    <name type="scientific">Xanthomonas chitinilytica</name>
    <dbReference type="NCBI Taxonomy" id="2989819"/>
    <lineage>
        <taxon>Bacteria</taxon>
        <taxon>Pseudomonadati</taxon>
        <taxon>Pseudomonadota</taxon>
        <taxon>Gammaproteobacteria</taxon>
        <taxon>Lysobacterales</taxon>
        <taxon>Lysobacteraceae</taxon>
        <taxon>Xanthomonas</taxon>
    </lineage>
</organism>
<dbReference type="Gene3D" id="3.10.450.50">
    <property type="match status" value="1"/>
</dbReference>
<reference evidence="1 2" key="1">
    <citation type="submission" date="2022-10" db="EMBL/GenBank/DDBJ databases">
        <title>Xanthomonas sp. H13-6.</title>
        <authorList>
            <person name="Liu X."/>
            <person name="Deng Z."/>
            <person name="Jiang Y."/>
            <person name="Yu T."/>
            <person name="Ai J."/>
        </authorList>
    </citation>
    <scope>NUCLEOTIDE SEQUENCE [LARGE SCALE GENOMIC DNA]</scope>
    <source>
        <strain evidence="1 2">H13-6</strain>
    </source>
</reference>
<name>A0ABT3JUC3_9XANT</name>
<comment type="caution">
    <text evidence="1">The sequence shown here is derived from an EMBL/GenBank/DDBJ whole genome shotgun (WGS) entry which is preliminary data.</text>
</comment>
<proteinExistence type="predicted"/>
<accession>A0ABT3JUC3</accession>
<protein>
    <submittedName>
        <fullName evidence="1">Ester cyclase</fullName>
    </submittedName>
</protein>
<dbReference type="Proteomes" id="UP001209922">
    <property type="component" value="Unassembled WGS sequence"/>
</dbReference>
<dbReference type="SUPFAM" id="SSF54427">
    <property type="entry name" value="NTF2-like"/>
    <property type="match status" value="1"/>
</dbReference>
<dbReference type="RefSeq" id="WP_265127026.1">
    <property type="nucleotide sequence ID" value="NZ_JAPCHY010000004.1"/>
</dbReference>
<dbReference type="EMBL" id="JAPCHY010000004">
    <property type="protein sequence ID" value="MCW4472066.1"/>
    <property type="molecule type" value="Genomic_DNA"/>
</dbReference>
<dbReference type="InterPro" id="IPR009959">
    <property type="entry name" value="Cyclase_SnoaL-like"/>
</dbReference>
<dbReference type="InterPro" id="IPR032710">
    <property type="entry name" value="NTF2-like_dom_sf"/>
</dbReference>
<dbReference type="Pfam" id="PF07366">
    <property type="entry name" value="SnoaL"/>
    <property type="match status" value="1"/>
</dbReference>
<sequence>MNQVIPAARPRWTVQQFIDFWANPDFDLPSDELDPAVQGYWPGCREPLPGIARYAAPLRILLRHVPDFRLELADHADTGEVIFIRWIAHGTWRGQPLRMSGVDCIRQRDGRVVENRIFCRHPLIDTVIAEAGIV</sequence>
<evidence type="ECO:0000313" key="2">
    <source>
        <dbReference type="Proteomes" id="UP001209922"/>
    </source>
</evidence>
<keyword evidence="2" id="KW-1185">Reference proteome</keyword>